<dbReference type="SUPFAM" id="SSF48498">
    <property type="entry name" value="Tetracyclin repressor-like, C-terminal domain"/>
    <property type="match status" value="1"/>
</dbReference>
<dbReference type="PROSITE" id="PS50977">
    <property type="entry name" value="HTH_TETR_2"/>
    <property type="match status" value="1"/>
</dbReference>
<accession>A0A6L7GR37</accession>
<evidence type="ECO:0000256" key="3">
    <source>
        <dbReference type="SAM" id="MobiDB-lite"/>
    </source>
</evidence>
<dbReference type="PANTHER" id="PTHR30055">
    <property type="entry name" value="HTH-TYPE TRANSCRIPTIONAL REGULATOR RUTR"/>
    <property type="match status" value="1"/>
</dbReference>
<dbReference type="AlphaFoldDB" id="A0A6L7GR37"/>
<feature type="DNA-binding region" description="H-T-H motif" evidence="2">
    <location>
        <begin position="50"/>
        <end position="69"/>
    </location>
</feature>
<dbReference type="Proteomes" id="UP000475545">
    <property type="component" value="Unassembled WGS sequence"/>
</dbReference>
<dbReference type="InterPro" id="IPR009057">
    <property type="entry name" value="Homeodomain-like_sf"/>
</dbReference>
<comment type="caution">
    <text evidence="5">The sequence shown here is derived from an EMBL/GenBank/DDBJ whole genome shotgun (WGS) entry which is preliminary data.</text>
</comment>
<keyword evidence="6" id="KW-1185">Reference proteome</keyword>
<dbReference type="EMBL" id="WMBR01000003">
    <property type="protein sequence ID" value="MXP22414.1"/>
    <property type="molecule type" value="Genomic_DNA"/>
</dbReference>
<feature type="region of interest" description="Disordered" evidence="3">
    <location>
        <begin position="1"/>
        <end position="24"/>
    </location>
</feature>
<dbReference type="InterPro" id="IPR041490">
    <property type="entry name" value="KstR2_TetR_C"/>
</dbReference>
<dbReference type="InterPro" id="IPR050109">
    <property type="entry name" value="HTH-type_TetR-like_transc_reg"/>
</dbReference>
<dbReference type="GO" id="GO:0003700">
    <property type="term" value="F:DNA-binding transcription factor activity"/>
    <property type="evidence" value="ECO:0007669"/>
    <property type="project" value="TreeGrafter"/>
</dbReference>
<dbReference type="Pfam" id="PF17932">
    <property type="entry name" value="TetR_C_24"/>
    <property type="match status" value="1"/>
</dbReference>
<organism evidence="5 6">
    <name type="scientific">Gordonia mangrovi</name>
    <dbReference type="NCBI Taxonomy" id="2665643"/>
    <lineage>
        <taxon>Bacteria</taxon>
        <taxon>Bacillati</taxon>
        <taxon>Actinomycetota</taxon>
        <taxon>Actinomycetes</taxon>
        <taxon>Mycobacteriales</taxon>
        <taxon>Gordoniaceae</taxon>
        <taxon>Gordonia</taxon>
    </lineage>
</organism>
<evidence type="ECO:0000259" key="4">
    <source>
        <dbReference type="PROSITE" id="PS50977"/>
    </source>
</evidence>
<reference evidence="5 6" key="1">
    <citation type="submission" date="2019-11" db="EMBL/GenBank/DDBJ databases">
        <title>Gordonia sp. nov., a novel actinobacterium isolated from mangrove soil in Hainan.</title>
        <authorList>
            <person name="Huang X."/>
            <person name="Xie Y."/>
            <person name="Chu X."/>
            <person name="Xiao K."/>
        </authorList>
    </citation>
    <scope>NUCLEOTIDE SEQUENCE [LARGE SCALE GENOMIC DNA]</scope>
    <source>
        <strain evidence="5 6">HNM0687</strain>
    </source>
</reference>
<evidence type="ECO:0000313" key="6">
    <source>
        <dbReference type="Proteomes" id="UP000475545"/>
    </source>
</evidence>
<gene>
    <name evidence="5" type="ORF">GIY30_13800</name>
</gene>
<keyword evidence="1 2" id="KW-0238">DNA-binding</keyword>
<dbReference type="InterPro" id="IPR036271">
    <property type="entry name" value="Tet_transcr_reg_TetR-rel_C_sf"/>
</dbReference>
<dbReference type="Gene3D" id="1.10.357.10">
    <property type="entry name" value="Tetracycline Repressor, domain 2"/>
    <property type="match status" value="1"/>
</dbReference>
<sequence length="216" mass="24099">MDVNAGAESAAPLDDAESVPPRGTRTRLRRDEIITAAAEYFAEHGYNNAGMRDIAQAVGIKGASLYNHFHSKEEILYAIALQMTKDPQEHLLVLDAEGSPAQRLTALIEVHIRHLATHRVEHLVSLRELSALSPEHRAVVTDYRKYYQRRVRDVIAAGARAGQFRVRDAGQSAIAVLDLMNGISWWLRDDQNVDQLVADYVDFAVCGILHHRGDAR</sequence>
<dbReference type="InterPro" id="IPR001647">
    <property type="entry name" value="HTH_TetR"/>
</dbReference>
<dbReference type="SUPFAM" id="SSF46689">
    <property type="entry name" value="Homeodomain-like"/>
    <property type="match status" value="1"/>
</dbReference>
<evidence type="ECO:0000256" key="1">
    <source>
        <dbReference type="ARBA" id="ARBA00023125"/>
    </source>
</evidence>
<evidence type="ECO:0000313" key="5">
    <source>
        <dbReference type="EMBL" id="MXP22414.1"/>
    </source>
</evidence>
<dbReference type="GO" id="GO:0000976">
    <property type="term" value="F:transcription cis-regulatory region binding"/>
    <property type="evidence" value="ECO:0007669"/>
    <property type="project" value="TreeGrafter"/>
</dbReference>
<dbReference type="PRINTS" id="PR00455">
    <property type="entry name" value="HTHTETR"/>
</dbReference>
<name>A0A6L7GR37_9ACTN</name>
<dbReference type="Pfam" id="PF00440">
    <property type="entry name" value="TetR_N"/>
    <property type="match status" value="1"/>
</dbReference>
<dbReference type="RefSeq" id="WP_160902565.1">
    <property type="nucleotide sequence ID" value="NZ_CP102850.1"/>
</dbReference>
<feature type="domain" description="HTH tetR-type" evidence="4">
    <location>
        <begin position="27"/>
        <end position="87"/>
    </location>
</feature>
<protein>
    <submittedName>
        <fullName evidence="5">TetR family transcriptional regulator</fullName>
    </submittedName>
</protein>
<proteinExistence type="predicted"/>
<dbReference type="PANTHER" id="PTHR30055:SF200">
    <property type="entry name" value="HTH-TYPE TRANSCRIPTIONAL REPRESSOR BDCR"/>
    <property type="match status" value="1"/>
</dbReference>
<evidence type="ECO:0000256" key="2">
    <source>
        <dbReference type="PROSITE-ProRule" id="PRU00335"/>
    </source>
</evidence>